<dbReference type="InterPro" id="IPR006076">
    <property type="entry name" value="FAD-dep_OxRdtase"/>
</dbReference>
<comment type="cofactor">
    <cofactor evidence="1">
        <name>FAD</name>
        <dbReference type="ChEBI" id="CHEBI:57692"/>
    </cofactor>
</comment>
<dbReference type="GO" id="GO:0051698">
    <property type="term" value="F:saccharopine oxidase activity"/>
    <property type="evidence" value="ECO:0007669"/>
    <property type="project" value="TreeGrafter"/>
</dbReference>
<evidence type="ECO:0000256" key="5">
    <source>
        <dbReference type="ARBA" id="ARBA00023002"/>
    </source>
</evidence>
<gene>
    <name evidence="7" type="ORF">CEP54_006454</name>
</gene>
<dbReference type="Gene3D" id="3.30.9.10">
    <property type="entry name" value="D-Amino Acid Oxidase, subunit A, domain 2"/>
    <property type="match status" value="1"/>
</dbReference>
<name>A0A428Q6V7_9HYPO</name>
<dbReference type="OrthoDB" id="2219495at2759"/>
<dbReference type="SUPFAM" id="SSF51905">
    <property type="entry name" value="FAD/NAD(P)-binding domain"/>
    <property type="match status" value="1"/>
</dbReference>
<keyword evidence="3" id="KW-0285">Flavoprotein</keyword>
<proteinExistence type="inferred from homology"/>
<dbReference type="PANTHER" id="PTHR10961:SF26">
    <property type="entry name" value="L-SACCHAROPINE OXIDASE"/>
    <property type="match status" value="1"/>
</dbReference>
<sequence>MSNMSSSATVGHCYRLNYLTSPNHPRSLVVFTFVLRHFLKVTRQMTLSRDSTKVVIVGGGGTMGSSTALHLIRSGYKPSNITVLDVYPIPSAQSAGCDLNKIMSIRLRNKVDLQLSLEALDMWKNDPLFKPFFHNVGLADCSSSKEGIAELKEELQALIDADAGLDKASTWLETEDEILAKMPWFTKDHVKGWKGLFTTNGGWLAAAKAINAIGSFLRSQGVQFGFGGAGTFKQPLLTANGSTCIGVETVDGTKYHADKVVLAAGAWTPALIDLEDQCVSKAWVLAHIQLTPEEAARYKNIPVLYDGDYGFFFEPNEDGIIKVCDEFPGFTHFKKHQPFGAAHPKLISVPRSHASHPTDTYPDASEVTIRKAIARFLPDFRDRKIIDRAMCWCTDTADANLLICEHPRWKNLILATGDSGHSFKLLPNIGKHVVELLEGTLSQPLTEAWRWRPGGDALKSRRAAPAKDLADMPGWRHDARL</sequence>
<dbReference type="EMBL" id="NKCI01000054">
    <property type="protein sequence ID" value="RSL60979.1"/>
    <property type="molecule type" value="Genomic_DNA"/>
</dbReference>
<evidence type="ECO:0000259" key="6">
    <source>
        <dbReference type="Pfam" id="PF01266"/>
    </source>
</evidence>
<feature type="domain" description="FAD dependent oxidoreductase" evidence="6">
    <location>
        <begin position="54"/>
        <end position="436"/>
    </location>
</feature>
<dbReference type="InterPro" id="IPR045170">
    <property type="entry name" value="MTOX"/>
</dbReference>
<comment type="caution">
    <text evidence="7">The sequence shown here is derived from an EMBL/GenBank/DDBJ whole genome shotgun (WGS) entry which is preliminary data.</text>
</comment>
<dbReference type="Pfam" id="PF01266">
    <property type="entry name" value="DAO"/>
    <property type="match status" value="1"/>
</dbReference>
<dbReference type="Proteomes" id="UP000288168">
    <property type="component" value="Unassembled WGS sequence"/>
</dbReference>
<evidence type="ECO:0000256" key="4">
    <source>
        <dbReference type="ARBA" id="ARBA00022827"/>
    </source>
</evidence>
<evidence type="ECO:0000256" key="3">
    <source>
        <dbReference type="ARBA" id="ARBA00022630"/>
    </source>
</evidence>
<comment type="similarity">
    <text evidence="2">Belongs to the MSOX/MTOX family.</text>
</comment>
<dbReference type="PANTHER" id="PTHR10961">
    <property type="entry name" value="PEROXISOMAL SARCOSINE OXIDASE"/>
    <property type="match status" value="1"/>
</dbReference>
<evidence type="ECO:0000313" key="8">
    <source>
        <dbReference type="Proteomes" id="UP000288168"/>
    </source>
</evidence>
<dbReference type="InterPro" id="IPR036188">
    <property type="entry name" value="FAD/NAD-bd_sf"/>
</dbReference>
<organism evidence="7 8">
    <name type="scientific">Fusarium duplospermum</name>
    <dbReference type="NCBI Taxonomy" id="1325734"/>
    <lineage>
        <taxon>Eukaryota</taxon>
        <taxon>Fungi</taxon>
        <taxon>Dikarya</taxon>
        <taxon>Ascomycota</taxon>
        <taxon>Pezizomycotina</taxon>
        <taxon>Sordariomycetes</taxon>
        <taxon>Hypocreomycetidae</taxon>
        <taxon>Hypocreales</taxon>
        <taxon>Nectriaceae</taxon>
        <taxon>Fusarium</taxon>
        <taxon>Fusarium solani species complex</taxon>
    </lineage>
</organism>
<keyword evidence="4" id="KW-0274">FAD</keyword>
<protein>
    <recommendedName>
        <fullName evidence="6">FAD dependent oxidoreductase domain-containing protein</fullName>
    </recommendedName>
</protein>
<dbReference type="STRING" id="1325734.A0A428Q6V7"/>
<keyword evidence="8" id="KW-1185">Reference proteome</keyword>
<reference evidence="7 8" key="1">
    <citation type="submission" date="2017-06" db="EMBL/GenBank/DDBJ databases">
        <title>Comparative genomic analysis of Ambrosia Fusariam Clade fungi.</title>
        <authorList>
            <person name="Stajich J.E."/>
            <person name="Carrillo J."/>
            <person name="Kijimoto T."/>
            <person name="Eskalen A."/>
            <person name="O'Donnell K."/>
            <person name="Kasson M."/>
        </authorList>
    </citation>
    <scope>NUCLEOTIDE SEQUENCE [LARGE SCALE GENOMIC DNA]</scope>
    <source>
        <strain evidence="7 8">NRRL62584</strain>
    </source>
</reference>
<keyword evidence="5" id="KW-0560">Oxidoreductase</keyword>
<dbReference type="GO" id="GO:0008115">
    <property type="term" value="F:sarcosine oxidase activity"/>
    <property type="evidence" value="ECO:0007669"/>
    <property type="project" value="TreeGrafter"/>
</dbReference>
<dbReference type="GO" id="GO:0050660">
    <property type="term" value="F:flavin adenine dinucleotide binding"/>
    <property type="evidence" value="ECO:0007669"/>
    <property type="project" value="InterPro"/>
</dbReference>
<dbReference type="AlphaFoldDB" id="A0A428Q6V7"/>
<evidence type="ECO:0000313" key="7">
    <source>
        <dbReference type="EMBL" id="RSL60979.1"/>
    </source>
</evidence>
<evidence type="ECO:0000256" key="1">
    <source>
        <dbReference type="ARBA" id="ARBA00001974"/>
    </source>
</evidence>
<dbReference type="Gene3D" id="3.50.50.60">
    <property type="entry name" value="FAD/NAD(P)-binding domain"/>
    <property type="match status" value="1"/>
</dbReference>
<accession>A0A428Q6V7</accession>
<evidence type="ECO:0000256" key="2">
    <source>
        <dbReference type="ARBA" id="ARBA00010989"/>
    </source>
</evidence>